<dbReference type="RefSeq" id="WP_205113785.1">
    <property type="nucleotide sequence ID" value="NZ_JAFBCM010000001.1"/>
</dbReference>
<name>A0ABV7YFL7_9ACTN</name>
<comment type="caution">
    <text evidence="3">The sequence shown here is derived from an EMBL/GenBank/DDBJ whole genome shotgun (WGS) entry which is preliminary data.</text>
</comment>
<organism evidence="3 4">
    <name type="scientific">Tenggerimyces flavus</name>
    <dbReference type="NCBI Taxonomy" id="1708749"/>
    <lineage>
        <taxon>Bacteria</taxon>
        <taxon>Bacillati</taxon>
        <taxon>Actinomycetota</taxon>
        <taxon>Actinomycetes</taxon>
        <taxon>Propionibacteriales</taxon>
        <taxon>Nocardioidaceae</taxon>
        <taxon>Tenggerimyces</taxon>
    </lineage>
</organism>
<feature type="compositionally biased region" description="Basic and acidic residues" evidence="1">
    <location>
        <begin position="159"/>
        <end position="172"/>
    </location>
</feature>
<gene>
    <name evidence="3" type="ORF">ACFOUW_18780</name>
</gene>
<feature type="region of interest" description="Disordered" evidence="1">
    <location>
        <begin position="140"/>
        <end position="172"/>
    </location>
</feature>
<feature type="chain" id="PRO_5047420746" evidence="2">
    <location>
        <begin position="29"/>
        <end position="197"/>
    </location>
</feature>
<evidence type="ECO:0000313" key="4">
    <source>
        <dbReference type="Proteomes" id="UP001595699"/>
    </source>
</evidence>
<proteinExistence type="predicted"/>
<feature type="signal peptide" evidence="2">
    <location>
        <begin position="1"/>
        <end position="28"/>
    </location>
</feature>
<keyword evidence="2" id="KW-0732">Signal</keyword>
<evidence type="ECO:0000313" key="3">
    <source>
        <dbReference type="EMBL" id="MFC3762893.1"/>
    </source>
</evidence>
<feature type="compositionally biased region" description="Polar residues" evidence="1">
    <location>
        <begin position="44"/>
        <end position="55"/>
    </location>
</feature>
<dbReference type="PROSITE" id="PS51257">
    <property type="entry name" value="PROKAR_LIPOPROTEIN"/>
    <property type="match status" value="1"/>
</dbReference>
<feature type="region of interest" description="Disordered" evidence="1">
    <location>
        <begin position="33"/>
        <end position="104"/>
    </location>
</feature>
<keyword evidence="4" id="KW-1185">Reference proteome</keyword>
<protein>
    <submittedName>
        <fullName evidence="3">Uncharacterized protein</fullName>
    </submittedName>
</protein>
<evidence type="ECO:0000256" key="2">
    <source>
        <dbReference type="SAM" id="SignalP"/>
    </source>
</evidence>
<evidence type="ECO:0000256" key="1">
    <source>
        <dbReference type="SAM" id="MobiDB-lite"/>
    </source>
</evidence>
<reference evidence="4" key="1">
    <citation type="journal article" date="2019" name="Int. J. Syst. Evol. Microbiol.">
        <title>The Global Catalogue of Microorganisms (GCM) 10K type strain sequencing project: providing services to taxonomists for standard genome sequencing and annotation.</title>
        <authorList>
            <consortium name="The Broad Institute Genomics Platform"/>
            <consortium name="The Broad Institute Genome Sequencing Center for Infectious Disease"/>
            <person name="Wu L."/>
            <person name="Ma J."/>
        </authorList>
    </citation>
    <scope>NUCLEOTIDE SEQUENCE [LARGE SCALE GENOMIC DNA]</scope>
    <source>
        <strain evidence="4">CGMCC 4.7241</strain>
    </source>
</reference>
<accession>A0ABV7YFL7</accession>
<dbReference type="Proteomes" id="UP001595699">
    <property type="component" value="Unassembled WGS sequence"/>
</dbReference>
<dbReference type="EMBL" id="JBHRZH010000016">
    <property type="protein sequence ID" value="MFC3762893.1"/>
    <property type="molecule type" value="Genomic_DNA"/>
</dbReference>
<sequence>MKDSKLSQRNRKVTLATLAIGLAFVAAACGGQQPQAQGVASLGDTPSPTASSESKASGGKDGGLKYAQCMRENGIDEFPDPEGGKLTLKAKPGSKLDPNSPAWKKAEEACKSLRPEPSEGQKQQMKAQGLEYAQCMRENGIKEFPDPNPDGGMLLRMKKGTDLDPESPKFKKAQEACKSLMPGGAKGGAGETNVEEG</sequence>